<name>A0A3A6WEL7_9FIRM</name>
<proteinExistence type="predicted"/>
<sequence length="227" mass="25977">MGLREFSNWNVRDDKEEVEPLKKYIFLCEGSVTEVAYFKHLMKIRRKLGIHPFIDISILERTEGDVSISAPKRLVKFGSEYKTRDCFDGERDTIVVVFDADVFERGQPHYSDILENARQEKFVVGVTNPCFELFLLLHYENGFSEYIVPNASEFLSPKGLKNKLAYTILKERAGIDSKSNTAIGKLAEFVTIAIEEERFLNQDINDCKGKITSNIGQIIDDILHDSV</sequence>
<dbReference type="Proteomes" id="UP000277803">
    <property type="component" value="Unassembled WGS sequence"/>
</dbReference>
<gene>
    <name evidence="1" type="ORF">D2965_02480</name>
</gene>
<accession>A0A3A6WEL7</accession>
<dbReference type="AlphaFoldDB" id="A0A3A6WEL7"/>
<dbReference type="EMBL" id="QXZZ01000013">
    <property type="protein sequence ID" value="RJY51042.1"/>
    <property type="molecule type" value="Genomic_DNA"/>
</dbReference>
<dbReference type="Pfam" id="PF13707">
    <property type="entry name" value="RloB"/>
    <property type="match status" value="1"/>
</dbReference>
<comment type="caution">
    <text evidence="1">The sequence shown here is derived from an EMBL/GenBank/DDBJ whole genome shotgun (WGS) entry which is preliminary data.</text>
</comment>
<protein>
    <submittedName>
        <fullName evidence="1">RloB domain-containing protein</fullName>
    </submittedName>
</protein>
<organism evidence="1 2">
    <name type="scientific">Veillonella atypica</name>
    <dbReference type="NCBI Taxonomy" id="39777"/>
    <lineage>
        <taxon>Bacteria</taxon>
        <taxon>Bacillati</taxon>
        <taxon>Bacillota</taxon>
        <taxon>Negativicutes</taxon>
        <taxon>Veillonellales</taxon>
        <taxon>Veillonellaceae</taxon>
        <taxon>Veillonella</taxon>
    </lineage>
</organism>
<reference evidence="1 2" key="1">
    <citation type="submission" date="2018-09" db="EMBL/GenBank/DDBJ databases">
        <title>Genome sequence of Veillonella atypica isolated from periodontal Korean patients.</title>
        <authorList>
            <person name="Lee J.-H."/>
            <person name="Moon J.-H."/>
            <person name="Shin S.-Y."/>
        </authorList>
    </citation>
    <scope>NUCLEOTIDE SEQUENCE [LARGE SCALE GENOMIC DNA]</scope>
    <source>
        <strain evidence="1 2">KHUD_V1</strain>
    </source>
</reference>
<dbReference type="RefSeq" id="WP_119982203.1">
    <property type="nucleotide sequence ID" value="NZ_QXZZ01000013.1"/>
</dbReference>
<evidence type="ECO:0000313" key="2">
    <source>
        <dbReference type="Proteomes" id="UP000277803"/>
    </source>
</evidence>
<dbReference type="InterPro" id="IPR025591">
    <property type="entry name" value="RloB"/>
</dbReference>
<evidence type="ECO:0000313" key="1">
    <source>
        <dbReference type="EMBL" id="RJY51042.1"/>
    </source>
</evidence>